<proteinExistence type="predicted"/>
<sequence length="106" mass="11926">MKSVAKSPRVAEQCDFNIHALYNGEIGQGVGRNEAIVMRICHRSMQEEKRIDDPTHIVVPLHVIASMAVMNRAATSRTIAQQIQPETHDSVSTHTIRRHCNRVECP</sequence>
<evidence type="ECO:0000313" key="2">
    <source>
        <dbReference type="Proteomes" id="UP000887159"/>
    </source>
</evidence>
<keyword evidence="2" id="KW-1185">Reference proteome</keyword>
<name>A0A8X6S3G6_TRICX</name>
<organism evidence="1 2">
    <name type="scientific">Trichonephila clavipes</name>
    <name type="common">Golden silk orbweaver</name>
    <name type="synonym">Nephila clavipes</name>
    <dbReference type="NCBI Taxonomy" id="2585209"/>
    <lineage>
        <taxon>Eukaryota</taxon>
        <taxon>Metazoa</taxon>
        <taxon>Ecdysozoa</taxon>
        <taxon>Arthropoda</taxon>
        <taxon>Chelicerata</taxon>
        <taxon>Arachnida</taxon>
        <taxon>Araneae</taxon>
        <taxon>Araneomorphae</taxon>
        <taxon>Entelegynae</taxon>
        <taxon>Araneoidea</taxon>
        <taxon>Nephilidae</taxon>
        <taxon>Trichonephila</taxon>
    </lineage>
</organism>
<reference evidence="1" key="1">
    <citation type="submission" date="2020-08" db="EMBL/GenBank/DDBJ databases">
        <title>Multicomponent nature underlies the extraordinary mechanical properties of spider dragline silk.</title>
        <authorList>
            <person name="Kono N."/>
            <person name="Nakamura H."/>
            <person name="Mori M."/>
            <person name="Yoshida Y."/>
            <person name="Ohtoshi R."/>
            <person name="Malay A.D."/>
            <person name="Moran D.A.P."/>
            <person name="Tomita M."/>
            <person name="Numata K."/>
            <person name="Arakawa K."/>
        </authorList>
    </citation>
    <scope>NUCLEOTIDE SEQUENCE</scope>
</reference>
<gene>
    <name evidence="1" type="ORF">TNCV_1196941</name>
</gene>
<dbReference type="AlphaFoldDB" id="A0A8X6S3G6"/>
<evidence type="ECO:0000313" key="1">
    <source>
        <dbReference type="EMBL" id="GFY03915.1"/>
    </source>
</evidence>
<dbReference type="Proteomes" id="UP000887159">
    <property type="component" value="Unassembled WGS sequence"/>
</dbReference>
<dbReference type="EMBL" id="BMAU01021243">
    <property type="protein sequence ID" value="GFY03915.1"/>
    <property type="molecule type" value="Genomic_DNA"/>
</dbReference>
<protein>
    <submittedName>
        <fullName evidence="1">Uncharacterized protein</fullName>
    </submittedName>
</protein>
<accession>A0A8X6S3G6</accession>
<comment type="caution">
    <text evidence="1">The sequence shown here is derived from an EMBL/GenBank/DDBJ whole genome shotgun (WGS) entry which is preliminary data.</text>
</comment>